<dbReference type="InterPro" id="IPR001173">
    <property type="entry name" value="Glyco_trans_2-like"/>
</dbReference>
<keyword evidence="3" id="KW-1185">Reference proteome</keyword>
<reference evidence="2 3" key="1">
    <citation type="submission" date="2018-07" db="EMBL/GenBank/DDBJ databases">
        <title>Genomic Encyclopedia of Type Strains, Phase III (KMG-III): the genomes of soil and plant-associated and newly described type strains.</title>
        <authorList>
            <person name="Whitman W."/>
        </authorList>
    </citation>
    <scope>NUCLEOTIDE SEQUENCE [LARGE SCALE GENOMIC DNA]</scope>
    <source>
        <strain evidence="2 3">CECT 8333</strain>
    </source>
</reference>
<accession>A0A369B688</accession>
<dbReference type="Gene3D" id="3.90.550.10">
    <property type="entry name" value="Spore Coat Polysaccharide Biosynthesis Protein SpsA, Chain A"/>
    <property type="match status" value="1"/>
</dbReference>
<protein>
    <submittedName>
        <fullName evidence="2">Glycosyltransferase involved in cell wall biosynthesis</fullName>
    </submittedName>
</protein>
<dbReference type="EMBL" id="QPJW01000010">
    <property type="protein sequence ID" value="RCX16951.1"/>
    <property type="molecule type" value="Genomic_DNA"/>
</dbReference>
<organism evidence="2 3">
    <name type="scientific">Fontibacillus phaseoli</name>
    <dbReference type="NCBI Taxonomy" id="1416533"/>
    <lineage>
        <taxon>Bacteria</taxon>
        <taxon>Bacillati</taxon>
        <taxon>Bacillota</taxon>
        <taxon>Bacilli</taxon>
        <taxon>Bacillales</taxon>
        <taxon>Paenibacillaceae</taxon>
        <taxon>Fontibacillus</taxon>
    </lineage>
</organism>
<dbReference type="AlphaFoldDB" id="A0A369B688"/>
<dbReference type="Pfam" id="PF00535">
    <property type="entry name" value="Glycos_transf_2"/>
    <property type="match status" value="1"/>
</dbReference>
<dbReference type="PANTHER" id="PTHR43630:SF2">
    <property type="entry name" value="GLYCOSYLTRANSFERASE"/>
    <property type="match status" value="1"/>
</dbReference>
<dbReference type="SUPFAM" id="SSF53448">
    <property type="entry name" value="Nucleotide-diphospho-sugar transferases"/>
    <property type="match status" value="1"/>
</dbReference>
<gene>
    <name evidence="2" type="ORF">DFP94_11011</name>
</gene>
<sequence>MKLSVIVPVLNEVTFVPLYLESVAAFADEIIMADGGSTDGTAELIDGFRRQYPIKFFTMRQTGLPYSEDWNESLVRNFLIEQASGDWIMNLDIDEMMEDRFREDLPELMGSENVDIYQFPFVNFWKDPWTLRVNSPGDERWSNDITRMWRASRGIRYRDEKHHCTLQGPGGVNIWNIPRARSDVKVYHYHYAIGKRIKFNDNRRGDVNLFQNEGDADWNFTHSEYAISTAAFVGQHPAVIRRYLRKQSN</sequence>
<keyword evidence="2" id="KW-0808">Transferase</keyword>
<dbReference type="Proteomes" id="UP000253090">
    <property type="component" value="Unassembled WGS sequence"/>
</dbReference>
<evidence type="ECO:0000259" key="1">
    <source>
        <dbReference type="Pfam" id="PF00535"/>
    </source>
</evidence>
<comment type="caution">
    <text evidence="2">The sequence shown here is derived from an EMBL/GenBank/DDBJ whole genome shotgun (WGS) entry which is preliminary data.</text>
</comment>
<dbReference type="InterPro" id="IPR029044">
    <property type="entry name" value="Nucleotide-diphossugar_trans"/>
</dbReference>
<proteinExistence type="predicted"/>
<feature type="domain" description="Glycosyltransferase 2-like" evidence="1">
    <location>
        <begin position="4"/>
        <end position="134"/>
    </location>
</feature>
<dbReference type="GO" id="GO:0016740">
    <property type="term" value="F:transferase activity"/>
    <property type="evidence" value="ECO:0007669"/>
    <property type="project" value="UniProtKB-KW"/>
</dbReference>
<dbReference type="PANTHER" id="PTHR43630">
    <property type="entry name" value="POLY-BETA-1,6-N-ACETYL-D-GLUCOSAMINE SYNTHASE"/>
    <property type="match status" value="1"/>
</dbReference>
<name>A0A369B688_9BACL</name>
<evidence type="ECO:0000313" key="3">
    <source>
        <dbReference type="Proteomes" id="UP000253090"/>
    </source>
</evidence>
<evidence type="ECO:0000313" key="2">
    <source>
        <dbReference type="EMBL" id="RCX16951.1"/>
    </source>
</evidence>
<dbReference type="RefSeq" id="WP_114498097.1">
    <property type="nucleotide sequence ID" value="NZ_QPJW01000010.1"/>
</dbReference>
<dbReference type="OrthoDB" id="183314at2"/>